<evidence type="ECO:0000313" key="2">
    <source>
        <dbReference type="EMBL" id="MPN07351.1"/>
    </source>
</evidence>
<dbReference type="Pfam" id="PF04055">
    <property type="entry name" value="Radical_SAM"/>
    <property type="match status" value="1"/>
</dbReference>
<dbReference type="GO" id="GO:0035597">
    <property type="term" value="F:tRNA-2-methylthio-N(6)-dimethylallyladenosine(37) synthase activity"/>
    <property type="evidence" value="ECO:0007669"/>
    <property type="project" value="UniProtKB-EC"/>
</dbReference>
<dbReference type="PANTHER" id="PTHR43020:SF2">
    <property type="entry name" value="MITOCHONDRIAL TRNA METHYLTHIOTRANSFERASE CDK5RAP1"/>
    <property type="match status" value="1"/>
</dbReference>
<protein>
    <submittedName>
        <fullName evidence="2">tRNA-2-methylthio-N(6)-dimethylallyladenosine synthase</fullName>
        <ecNumber evidence="2">2.8.4.3</ecNumber>
    </submittedName>
</protein>
<gene>
    <name evidence="2" type="primary">miaB_52</name>
    <name evidence="2" type="ORF">SDC9_154617</name>
</gene>
<evidence type="ECO:0000259" key="1">
    <source>
        <dbReference type="PROSITE" id="PS51918"/>
    </source>
</evidence>
<dbReference type="EC" id="2.8.4.3" evidence="2"/>
<keyword evidence="2" id="KW-0808">Transferase</keyword>
<proteinExistence type="predicted"/>
<dbReference type="GO" id="GO:0051539">
    <property type="term" value="F:4 iron, 4 sulfur cluster binding"/>
    <property type="evidence" value="ECO:0007669"/>
    <property type="project" value="TreeGrafter"/>
</dbReference>
<dbReference type="PROSITE" id="PS51918">
    <property type="entry name" value="RADICAL_SAM"/>
    <property type="match status" value="1"/>
</dbReference>
<reference evidence="2" key="1">
    <citation type="submission" date="2019-08" db="EMBL/GenBank/DDBJ databases">
        <authorList>
            <person name="Kucharzyk K."/>
            <person name="Murdoch R.W."/>
            <person name="Higgins S."/>
            <person name="Loffler F."/>
        </authorList>
    </citation>
    <scope>NUCLEOTIDE SEQUENCE</scope>
</reference>
<comment type="caution">
    <text evidence="2">The sequence shown here is derived from an EMBL/GenBank/DDBJ whole genome shotgun (WGS) entry which is preliminary data.</text>
</comment>
<dbReference type="SUPFAM" id="SSF102114">
    <property type="entry name" value="Radical SAM enzymes"/>
    <property type="match status" value="1"/>
</dbReference>
<organism evidence="2">
    <name type="scientific">bioreactor metagenome</name>
    <dbReference type="NCBI Taxonomy" id="1076179"/>
    <lineage>
        <taxon>unclassified sequences</taxon>
        <taxon>metagenomes</taxon>
        <taxon>ecological metagenomes</taxon>
    </lineage>
</organism>
<dbReference type="InterPro" id="IPR006638">
    <property type="entry name" value="Elp3/MiaA/NifB-like_rSAM"/>
</dbReference>
<name>A0A645EZ87_9ZZZZ</name>
<dbReference type="PANTHER" id="PTHR43020">
    <property type="entry name" value="CDK5 REGULATORY SUBUNIT-ASSOCIATED PROTEIN 1"/>
    <property type="match status" value="1"/>
</dbReference>
<dbReference type="InterPro" id="IPR023404">
    <property type="entry name" value="rSAM_horseshoe"/>
</dbReference>
<sequence>MGKKRFKSLFPELLEKVAQKDLEKISFVSNNPWDFSDDLIEVIAKYKNIDRLIHLPFQAGDDEILKKMNRNYTKQEYLDLVKKIKDKIEGVKISTDIIIGFPGETDEKFEETVDICKQVGFEVAYLNKYSPRPGTVSEKLYKDDVPMKTKKERWIRLEEMINKK</sequence>
<dbReference type="AlphaFoldDB" id="A0A645EZ87"/>
<feature type="domain" description="Radical SAM core" evidence="1">
    <location>
        <begin position="1"/>
        <end position="164"/>
    </location>
</feature>
<dbReference type="InterPro" id="IPR058240">
    <property type="entry name" value="rSAM_sf"/>
</dbReference>
<dbReference type="InterPro" id="IPR007197">
    <property type="entry name" value="rSAM"/>
</dbReference>
<dbReference type="Gene3D" id="3.80.30.20">
    <property type="entry name" value="tm_1862 like domain"/>
    <property type="match status" value="1"/>
</dbReference>
<dbReference type="EMBL" id="VSSQ01053314">
    <property type="protein sequence ID" value="MPN07351.1"/>
    <property type="molecule type" value="Genomic_DNA"/>
</dbReference>
<accession>A0A645EZ87</accession>
<dbReference type="GO" id="GO:0005829">
    <property type="term" value="C:cytosol"/>
    <property type="evidence" value="ECO:0007669"/>
    <property type="project" value="TreeGrafter"/>
</dbReference>
<dbReference type="SMART" id="SM00729">
    <property type="entry name" value="Elp3"/>
    <property type="match status" value="1"/>
</dbReference>